<keyword evidence="2" id="KW-0479">Metal-binding</keyword>
<dbReference type="Proteomes" id="UP001519343">
    <property type="component" value="Unassembled WGS sequence"/>
</dbReference>
<dbReference type="InterPro" id="IPR051094">
    <property type="entry name" value="Diverse_Catalytic_Enzymes"/>
</dbReference>
<evidence type="ECO:0000256" key="4">
    <source>
        <dbReference type="ARBA" id="ARBA00022801"/>
    </source>
</evidence>
<dbReference type="PANTHER" id="PTHR35795">
    <property type="entry name" value="SLR1885 PROTEIN"/>
    <property type="match status" value="1"/>
</dbReference>
<evidence type="ECO:0000259" key="7">
    <source>
        <dbReference type="PROSITE" id="PS51831"/>
    </source>
</evidence>
<gene>
    <name evidence="8" type="ORF">J2Z37_000471</name>
</gene>
<dbReference type="RefSeq" id="WP_209808488.1">
    <property type="nucleotide sequence ID" value="NZ_JAGGKT010000001.1"/>
</dbReference>
<evidence type="ECO:0000313" key="8">
    <source>
        <dbReference type="EMBL" id="MBP1930484.1"/>
    </source>
</evidence>
<organism evidence="8 9">
    <name type="scientific">Ammoniphilus resinae</name>
    <dbReference type="NCBI Taxonomy" id="861532"/>
    <lineage>
        <taxon>Bacteria</taxon>
        <taxon>Bacillati</taxon>
        <taxon>Bacillota</taxon>
        <taxon>Bacilli</taxon>
        <taxon>Bacillales</taxon>
        <taxon>Paenibacillaceae</taxon>
        <taxon>Aneurinibacillus group</taxon>
        <taxon>Ammoniphilus</taxon>
    </lineage>
</organism>
<evidence type="ECO:0000256" key="5">
    <source>
        <dbReference type="ARBA" id="ARBA00023004"/>
    </source>
</evidence>
<dbReference type="SMART" id="SM00471">
    <property type="entry name" value="HDc"/>
    <property type="match status" value="1"/>
</dbReference>
<dbReference type="EC" id="3.6.1.41" evidence="1"/>
<comment type="catalytic activity">
    <reaction evidence="6">
        <text>P(1),P(4)-bis(5'-adenosyl) tetraphosphate + H2O = 2 ADP + 2 H(+)</text>
        <dbReference type="Rhea" id="RHEA:24252"/>
        <dbReference type="ChEBI" id="CHEBI:15377"/>
        <dbReference type="ChEBI" id="CHEBI:15378"/>
        <dbReference type="ChEBI" id="CHEBI:58141"/>
        <dbReference type="ChEBI" id="CHEBI:456216"/>
        <dbReference type="EC" id="3.6.1.41"/>
    </reaction>
</comment>
<evidence type="ECO:0000256" key="1">
    <source>
        <dbReference type="ARBA" id="ARBA00012506"/>
    </source>
</evidence>
<comment type="caution">
    <text evidence="8">The sequence shown here is derived from an EMBL/GenBank/DDBJ whole genome shotgun (WGS) entry which is preliminary data.</text>
</comment>
<sequence>MTFDRENLLQQVRAQMTEHRFIHTLGVASTAEALAKQYGADPEEADLAGILHDYCKFWEREKMEEIIQREESISAVLLLYDKELWHAPVGAYIVERDLGITNQNVLDAIRYHTSGRKNMTLLEKILWVADYIEPGRQFPGVDEIRELAHQNLNEALLKALGNTLMFLIKQKKRIYPLTVEAYNGMLADLQETR</sequence>
<dbReference type="InterPro" id="IPR006675">
    <property type="entry name" value="HDIG_dom"/>
</dbReference>
<dbReference type="GO" id="GO:0016787">
    <property type="term" value="F:hydrolase activity"/>
    <property type="evidence" value="ECO:0007669"/>
    <property type="project" value="UniProtKB-KW"/>
</dbReference>
<keyword evidence="4 8" id="KW-0378">Hydrolase</keyword>
<dbReference type="InterPro" id="IPR006674">
    <property type="entry name" value="HD_domain"/>
</dbReference>
<dbReference type="NCBIfam" id="TIGR00488">
    <property type="entry name" value="bis(5'-nucleosyl)-tetraphosphatase (symmetrical) YqeK"/>
    <property type="match status" value="1"/>
</dbReference>
<dbReference type="InterPro" id="IPR003607">
    <property type="entry name" value="HD/PDEase_dom"/>
</dbReference>
<dbReference type="Pfam" id="PF01966">
    <property type="entry name" value="HD"/>
    <property type="match status" value="1"/>
</dbReference>
<keyword evidence="9" id="KW-1185">Reference proteome</keyword>
<keyword evidence="5" id="KW-0408">Iron</keyword>
<protein>
    <recommendedName>
        <fullName evidence="1">bis(5'-nucleosyl)-tetraphosphatase (symmetrical)</fullName>
        <ecNumber evidence="1">3.6.1.41</ecNumber>
    </recommendedName>
</protein>
<keyword evidence="3" id="KW-0547">Nucleotide-binding</keyword>
<evidence type="ECO:0000256" key="3">
    <source>
        <dbReference type="ARBA" id="ARBA00022741"/>
    </source>
</evidence>
<dbReference type="EMBL" id="JAGGKT010000001">
    <property type="protein sequence ID" value="MBP1930484.1"/>
    <property type="molecule type" value="Genomic_DNA"/>
</dbReference>
<dbReference type="SUPFAM" id="SSF109604">
    <property type="entry name" value="HD-domain/PDEase-like"/>
    <property type="match status" value="1"/>
</dbReference>
<dbReference type="CDD" id="cd00077">
    <property type="entry name" value="HDc"/>
    <property type="match status" value="1"/>
</dbReference>
<dbReference type="PANTHER" id="PTHR35795:SF1">
    <property type="entry name" value="BIS(5'-NUCLEOSYL)-TETRAPHOSPHATASE, SYMMETRICAL"/>
    <property type="match status" value="1"/>
</dbReference>
<feature type="domain" description="HD" evidence="7">
    <location>
        <begin position="20"/>
        <end position="135"/>
    </location>
</feature>
<dbReference type="NCBIfam" id="TIGR00277">
    <property type="entry name" value="HDIG"/>
    <property type="match status" value="1"/>
</dbReference>
<name>A0ABS4GJU3_9BACL</name>
<evidence type="ECO:0000256" key="2">
    <source>
        <dbReference type="ARBA" id="ARBA00022723"/>
    </source>
</evidence>
<dbReference type="InterPro" id="IPR005249">
    <property type="entry name" value="YqeK"/>
</dbReference>
<dbReference type="PROSITE" id="PS51831">
    <property type="entry name" value="HD"/>
    <property type="match status" value="1"/>
</dbReference>
<reference evidence="8 9" key="1">
    <citation type="submission" date="2021-03" db="EMBL/GenBank/DDBJ databases">
        <title>Genomic Encyclopedia of Type Strains, Phase IV (KMG-IV): sequencing the most valuable type-strain genomes for metagenomic binning, comparative biology and taxonomic classification.</title>
        <authorList>
            <person name="Goeker M."/>
        </authorList>
    </citation>
    <scope>NUCLEOTIDE SEQUENCE [LARGE SCALE GENOMIC DNA]</scope>
    <source>
        <strain evidence="8 9">DSM 24738</strain>
    </source>
</reference>
<accession>A0ABS4GJU3</accession>
<dbReference type="Gene3D" id="1.10.3210.10">
    <property type="entry name" value="Hypothetical protein af1432"/>
    <property type="match status" value="1"/>
</dbReference>
<evidence type="ECO:0000256" key="6">
    <source>
        <dbReference type="ARBA" id="ARBA00049417"/>
    </source>
</evidence>
<proteinExistence type="predicted"/>
<evidence type="ECO:0000313" key="9">
    <source>
        <dbReference type="Proteomes" id="UP001519343"/>
    </source>
</evidence>